<dbReference type="Gene3D" id="3.90.230.10">
    <property type="entry name" value="Creatinase/methionine aminopeptidase superfamily"/>
    <property type="match status" value="1"/>
</dbReference>
<dbReference type="InterPro" id="IPR052433">
    <property type="entry name" value="X-Pro_dipept-like"/>
</dbReference>
<dbReference type="InterPro" id="IPR036005">
    <property type="entry name" value="Creatinase/aminopeptidase-like"/>
</dbReference>
<evidence type="ECO:0000256" key="10">
    <source>
        <dbReference type="ARBA" id="ARBA00069363"/>
    </source>
</evidence>
<evidence type="ECO:0000256" key="2">
    <source>
        <dbReference type="ARBA" id="ARBA00001936"/>
    </source>
</evidence>
<dbReference type="Gene3D" id="3.40.350.10">
    <property type="entry name" value="Creatinase/prolidase N-terminal domain"/>
    <property type="match status" value="1"/>
</dbReference>
<keyword evidence="6" id="KW-0479">Metal-binding</keyword>
<dbReference type="PANTHER" id="PTHR43226:SF4">
    <property type="entry name" value="XAA-PRO AMINOPEPTIDASE 3"/>
    <property type="match status" value="1"/>
</dbReference>
<evidence type="ECO:0000256" key="6">
    <source>
        <dbReference type="ARBA" id="ARBA00022723"/>
    </source>
</evidence>
<keyword evidence="14" id="KW-0031">Aminopeptidase</keyword>
<keyword evidence="8" id="KW-0482">Metalloprotease</keyword>
<evidence type="ECO:0000313" key="14">
    <source>
        <dbReference type="EMBL" id="ATX75286.1"/>
    </source>
</evidence>
<evidence type="ECO:0000256" key="3">
    <source>
        <dbReference type="ARBA" id="ARBA00008766"/>
    </source>
</evidence>
<dbReference type="EMBL" id="CP011797">
    <property type="protein sequence ID" value="ATX75286.1"/>
    <property type="molecule type" value="Genomic_DNA"/>
</dbReference>
<reference evidence="14 15" key="1">
    <citation type="journal article" date="2017" name="Environ. Microbiol.">
        <title>Genomic and physiological analyses of 'Reinekea forsetii' reveal a versatile opportunistic lifestyle during spring algae blooms.</title>
        <authorList>
            <person name="Avci B."/>
            <person name="Hahnke R.L."/>
            <person name="Chafee M."/>
            <person name="Fischer T."/>
            <person name="Gruber-Vodicka H."/>
            <person name="Tegetmeyer H.E."/>
            <person name="Harder J."/>
            <person name="Fuchs B.M."/>
            <person name="Amann R.I."/>
            <person name="Teeling H."/>
        </authorList>
    </citation>
    <scope>NUCLEOTIDE SEQUENCE [LARGE SCALE GENOMIC DNA]</scope>
    <source>
        <strain evidence="14 15">Hel1_31_D35</strain>
    </source>
</reference>
<evidence type="ECO:0000313" key="15">
    <source>
        <dbReference type="Proteomes" id="UP000229757"/>
    </source>
</evidence>
<evidence type="ECO:0000256" key="1">
    <source>
        <dbReference type="ARBA" id="ARBA00001424"/>
    </source>
</evidence>
<dbReference type="FunFam" id="3.90.230.10:FF:000002">
    <property type="entry name" value="Xaa-Pro aminopeptidase 3"/>
    <property type="match status" value="1"/>
</dbReference>
<dbReference type="InterPro" id="IPR029149">
    <property type="entry name" value="Creatin/AminoP/Spt16_N"/>
</dbReference>
<dbReference type="EC" id="3.4.11.9" evidence="4"/>
<comment type="cofactor">
    <cofactor evidence="2">
        <name>Mn(2+)</name>
        <dbReference type="ChEBI" id="CHEBI:29035"/>
    </cofactor>
</comment>
<evidence type="ECO:0000256" key="8">
    <source>
        <dbReference type="ARBA" id="ARBA00023049"/>
    </source>
</evidence>
<organism evidence="14 15">
    <name type="scientific">Reinekea forsetii</name>
    <dbReference type="NCBI Taxonomy" id="1336806"/>
    <lineage>
        <taxon>Bacteria</taxon>
        <taxon>Pseudomonadati</taxon>
        <taxon>Pseudomonadota</taxon>
        <taxon>Gammaproteobacteria</taxon>
        <taxon>Oceanospirillales</taxon>
        <taxon>Saccharospirillaceae</taxon>
        <taxon>Reinekea</taxon>
    </lineage>
</organism>
<dbReference type="GO" id="GO:0006508">
    <property type="term" value="P:proteolysis"/>
    <property type="evidence" value="ECO:0007669"/>
    <property type="project" value="UniProtKB-KW"/>
</dbReference>
<dbReference type="SUPFAM" id="SSF53092">
    <property type="entry name" value="Creatinase/prolidase N-terminal domain"/>
    <property type="match status" value="1"/>
</dbReference>
<dbReference type="CDD" id="cd01087">
    <property type="entry name" value="Prolidase"/>
    <property type="match status" value="1"/>
</dbReference>
<dbReference type="InterPro" id="IPR007865">
    <property type="entry name" value="Aminopep_P_N"/>
</dbReference>
<dbReference type="AlphaFoldDB" id="A0A2K8KQX3"/>
<evidence type="ECO:0000256" key="9">
    <source>
        <dbReference type="ARBA" id="ARBA00023211"/>
    </source>
</evidence>
<dbReference type="GO" id="GO:0030145">
    <property type="term" value="F:manganese ion binding"/>
    <property type="evidence" value="ECO:0007669"/>
    <property type="project" value="InterPro"/>
</dbReference>
<dbReference type="NCBIfam" id="NF008131">
    <property type="entry name" value="PRK10879.1"/>
    <property type="match status" value="1"/>
</dbReference>
<dbReference type="OrthoDB" id="9806388at2"/>
<protein>
    <recommendedName>
        <fullName evidence="10">Xaa-Pro aminopeptidase</fullName>
        <ecNumber evidence="4">3.4.11.9</ecNumber>
    </recommendedName>
    <alternativeName>
        <fullName evidence="11">Aminopeptidase P II</fullName>
    </alternativeName>
    <alternativeName>
        <fullName evidence="12">X-Pro aminopeptidase</fullName>
    </alternativeName>
</protein>
<evidence type="ECO:0000256" key="7">
    <source>
        <dbReference type="ARBA" id="ARBA00022801"/>
    </source>
</evidence>
<dbReference type="Proteomes" id="UP000229757">
    <property type="component" value="Chromosome"/>
</dbReference>
<evidence type="ECO:0000256" key="11">
    <source>
        <dbReference type="ARBA" id="ARBA00075356"/>
    </source>
</evidence>
<proteinExistence type="inferred from homology"/>
<evidence type="ECO:0000256" key="4">
    <source>
        <dbReference type="ARBA" id="ARBA00012574"/>
    </source>
</evidence>
<name>A0A2K8KQX3_9GAMM</name>
<feature type="domain" description="Aminopeptidase P N-terminal" evidence="13">
    <location>
        <begin position="4"/>
        <end position="138"/>
    </location>
</feature>
<comment type="similarity">
    <text evidence="3">Belongs to the peptidase M24B family.</text>
</comment>
<evidence type="ECO:0000256" key="12">
    <source>
        <dbReference type="ARBA" id="ARBA00081411"/>
    </source>
</evidence>
<keyword evidence="9" id="KW-0464">Manganese</keyword>
<keyword evidence="5" id="KW-0645">Protease</keyword>
<comment type="catalytic activity">
    <reaction evidence="1">
        <text>Release of any N-terminal amino acid, including proline, that is linked to proline, even from a dipeptide or tripeptide.</text>
        <dbReference type="EC" id="3.4.11.9"/>
    </reaction>
</comment>
<sequence length="444" mass="49135">MKTISQNEHRERRLRLMEQMDPGSIAIIPSAIEQIRNNDVYYPFRQNSDFQYLTGFGEPDALCVLMPGREAAEYVLFVRDKNKEREIWDGYRAGPDGVVADFGADDAFPIDDLDDILPGLMEGRARVYAHMGVNTAFDNRLMGWLNQIRGKVRQGAVPPDDFSDIAHLLHDMRLIKSRQEIAIMADAANISAKAHVRAMKACKPGVWEYQLQAEIEHDFMLAGSPRPAYSAIVGGGDNACILHYVENNQKLQDGDLVLIDAGAELQYYASDITRTFPVGGTFSPEQRAIYDLVLASQYAAIAAIRAGAHWNEAHEATLAVITAGLLELGLLTGTVEQLIATEAYKEFFMHKTGHWLGLDVHDVGSYKLGGQWRVLEVGMVLTVEPGIYISPSNMAVEAKWRGIGVRIEDDVVVTKDGCDVLSKDVPKEAADIEALMHGGQSQLF</sequence>
<dbReference type="Pfam" id="PF00557">
    <property type="entry name" value="Peptidase_M24"/>
    <property type="match status" value="1"/>
</dbReference>
<dbReference type="SMART" id="SM01011">
    <property type="entry name" value="AMP_N"/>
    <property type="match status" value="1"/>
</dbReference>
<dbReference type="PANTHER" id="PTHR43226">
    <property type="entry name" value="XAA-PRO AMINOPEPTIDASE 3"/>
    <property type="match status" value="1"/>
</dbReference>
<keyword evidence="15" id="KW-1185">Reference proteome</keyword>
<dbReference type="SUPFAM" id="SSF55920">
    <property type="entry name" value="Creatinase/aminopeptidase"/>
    <property type="match status" value="1"/>
</dbReference>
<dbReference type="GO" id="GO:0005829">
    <property type="term" value="C:cytosol"/>
    <property type="evidence" value="ECO:0007669"/>
    <property type="project" value="TreeGrafter"/>
</dbReference>
<dbReference type="Pfam" id="PF05195">
    <property type="entry name" value="AMP_N"/>
    <property type="match status" value="1"/>
</dbReference>
<keyword evidence="7 14" id="KW-0378">Hydrolase</keyword>
<evidence type="ECO:0000256" key="5">
    <source>
        <dbReference type="ARBA" id="ARBA00022670"/>
    </source>
</evidence>
<dbReference type="InterPro" id="IPR000994">
    <property type="entry name" value="Pept_M24"/>
</dbReference>
<dbReference type="GO" id="GO:0070006">
    <property type="term" value="F:metalloaminopeptidase activity"/>
    <property type="evidence" value="ECO:0007669"/>
    <property type="project" value="InterPro"/>
</dbReference>
<accession>A0A2K8KQX3</accession>
<gene>
    <name evidence="14" type="ORF">REIFOR_00109</name>
</gene>
<evidence type="ECO:0000259" key="13">
    <source>
        <dbReference type="SMART" id="SM01011"/>
    </source>
</evidence>
<dbReference type="KEGG" id="rfo:REIFOR_00109"/>
<dbReference type="RefSeq" id="WP_100255704.1">
    <property type="nucleotide sequence ID" value="NZ_CP011797.1"/>
</dbReference>